<evidence type="ECO:0000313" key="4">
    <source>
        <dbReference type="EMBL" id="KAL0458803.1"/>
    </source>
</evidence>
<evidence type="ECO:0000259" key="3">
    <source>
        <dbReference type="Pfam" id="PF25597"/>
    </source>
</evidence>
<feature type="region of interest" description="Disordered" evidence="1">
    <location>
        <begin position="130"/>
        <end position="152"/>
    </location>
</feature>
<dbReference type="Pfam" id="PF25597">
    <property type="entry name" value="SH3_retrovirus"/>
    <property type="match status" value="1"/>
</dbReference>
<evidence type="ECO:0000259" key="2">
    <source>
        <dbReference type="Pfam" id="PF07727"/>
    </source>
</evidence>
<accession>A0AAW2XXE4</accession>
<dbReference type="EMBL" id="JACGWN010000002">
    <property type="protein sequence ID" value="KAL0458803.1"/>
    <property type="molecule type" value="Genomic_DNA"/>
</dbReference>
<protein>
    <submittedName>
        <fullName evidence="4">Retrovirus-related Pol polyprotein from transposon RE2</fullName>
    </submittedName>
</protein>
<proteinExistence type="predicted"/>
<reference evidence="4" key="1">
    <citation type="submission" date="2020-06" db="EMBL/GenBank/DDBJ databases">
        <authorList>
            <person name="Li T."/>
            <person name="Hu X."/>
            <person name="Zhang T."/>
            <person name="Song X."/>
            <person name="Zhang H."/>
            <person name="Dai N."/>
            <person name="Sheng W."/>
            <person name="Hou X."/>
            <person name="Wei L."/>
        </authorList>
    </citation>
    <scope>NUCLEOTIDE SEQUENCE</scope>
    <source>
        <strain evidence="4">KEN1</strain>
        <tissue evidence="4">Leaf</tissue>
    </source>
</reference>
<name>A0AAW2XXE4_9LAMI</name>
<feature type="domain" description="Retroviral polymerase SH3-like" evidence="3">
    <location>
        <begin position="71"/>
        <end position="104"/>
    </location>
</feature>
<evidence type="ECO:0000256" key="1">
    <source>
        <dbReference type="SAM" id="MobiDB-lite"/>
    </source>
</evidence>
<dbReference type="AlphaFoldDB" id="A0AAW2XXE4"/>
<sequence>MAIGKQVGKLYYLDSTSFPSTDICQQLNSSVVNNTSAVSKFALWHRRLGHTSPLVLSHIDVLNIVDDDKAEGQKAYKLYDLENKNILVSRDLVFYESEFPYHKNNHALVSNPGPLLVPTLALDDPIDSITEPDSTAHIPTETPLNTPTLDIVPPPILDQPRRSERHSKPAAWLTDFHCNLSSDYVIHPSNITSSHKGFLAALSTIQEPRCYKEAKGNVEWEQAMQQELEALEQNNTWEIVHLPKDKRAIGSKWVYKVKLKSDGSVDRYNARLVAKGYNQVEGVDYINRFSPIAKVVTARTFLVIGSSYNWPIHQIDINNVFLHGYLDEDIYMLAPDGYQIQPGMLCKLKRQSQNGYCLYLKDTDHCLLALLVYVDDVLITYVSEDEILQVKHLLDTAFTIKDLGPAKYFLGLEIARSTAGTSITQHKLIQDIIQDACLLSVKPTSTPLPMGLKLSSHSTCPLSDPEPYRRLVGRLFLSQLH</sequence>
<feature type="domain" description="Reverse transcriptase Ty1/copia-type" evidence="2">
    <location>
        <begin position="234"/>
        <end position="350"/>
    </location>
</feature>
<dbReference type="InterPro" id="IPR043502">
    <property type="entry name" value="DNA/RNA_pol_sf"/>
</dbReference>
<dbReference type="InterPro" id="IPR013103">
    <property type="entry name" value="RVT_2"/>
</dbReference>
<dbReference type="SUPFAM" id="SSF56672">
    <property type="entry name" value="DNA/RNA polymerases"/>
    <property type="match status" value="1"/>
</dbReference>
<dbReference type="Pfam" id="PF07727">
    <property type="entry name" value="RVT_2"/>
    <property type="match status" value="2"/>
</dbReference>
<organism evidence="4">
    <name type="scientific">Sesamum latifolium</name>
    <dbReference type="NCBI Taxonomy" id="2727402"/>
    <lineage>
        <taxon>Eukaryota</taxon>
        <taxon>Viridiplantae</taxon>
        <taxon>Streptophyta</taxon>
        <taxon>Embryophyta</taxon>
        <taxon>Tracheophyta</taxon>
        <taxon>Spermatophyta</taxon>
        <taxon>Magnoliopsida</taxon>
        <taxon>eudicotyledons</taxon>
        <taxon>Gunneridae</taxon>
        <taxon>Pentapetalae</taxon>
        <taxon>asterids</taxon>
        <taxon>lamiids</taxon>
        <taxon>Lamiales</taxon>
        <taxon>Pedaliaceae</taxon>
        <taxon>Sesamum</taxon>
    </lineage>
</organism>
<reference evidence="4" key="2">
    <citation type="journal article" date="2024" name="Plant">
        <title>Genomic evolution and insights into agronomic trait innovations of Sesamum species.</title>
        <authorList>
            <person name="Miao H."/>
            <person name="Wang L."/>
            <person name="Qu L."/>
            <person name="Liu H."/>
            <person name="Sun Y."/>
            <person name="Le M."/>
            <person name="Wang Q."/>
            <person name="Wei S."/>
            <person name="Zheng Y."/>
            <person name="Lin W."/>
            <person name="Duan Y."/>
            <person name="Cao H."/>
            <person name="Xiong S."/>
            <person name="Wang X."/>
            <person name="Wei L."/>
            <person name="Li C."/>
            <person name="Ma Q."/>
            <person name="Ju M."/>
            <person name="Zhao R."/>
            <person name="Li G."/>
            <person name="Mu C."/>
            <person name="Tian Q."/>
            <person name="Mei H."/>
            <person name="Zhang T."/>
            <person name="Gao T."/>
            <person name="Zhang H."/>
        </authorList>
    </citation>
    <scope>NUCLEOTIDE SEQUENCE</scope>
    <source>
        <strain evidence="4">KEN1</strain>
    </source>
</reference>
<gene>
    <name evidence="4" type="ORF">Slati_0507500</name>
</gene>
<comment type="caution">
    <text evidence="4">The sequence shown here is derived from an EMBL/GenBank/DDBJ whole genome shotgun (WGS) entry which is preliminary data.</text>
</comment>
<dbReference type="InterPro" id="IPR057670">
    <property type="entry name" value="SH3_retrovirus"/>
</dbReference>
<feature type="domain" description="Reverse transcriptase Ty1/copia-type" evidence="2">
    <location>
        <begin position="354"/>
        <end position="448"/>
    </location>
</feature>